<name>A0A8H7XWV0_PSICU</name>
<organism evidence="2">
    <name type="scientific">Psilocybe cubensis</name>
    <name type="common">Psychedelic mushroom</name>
    <name type="synonym">Stropharia cubensis</name>
    <dbReference type="NCBI Taxonomy" id="181762"/>
    <lineage>
        <taxon>Eukaryota</taxon>
        <taxon>Fungi</taxon>
        <taxon>Dikarya</taxon>
        <taxon>Basidiomycota</taxon>
        <taxon>Agaricomycotina</taxon>
        <taxon>Agaricomycetes</taxon>
        <taxon>Agaricomycetidae</taxon>
        <taxon>Agaricales</taxon>
        <taxon>Agaricineae</taxon>
        <taxon>Strophariaceae</taxon>
        <taxon>Psilocybe</taxon>
    </lineage>
</organism>
<comment type="caution">
    <text evidence="2">The sequence shown here is derived from an EMBL/GenBank/DDBJ whole genome shotgun (WGS) entry which is preliminary data.</text>
</comment>
<sequence length="379" mass="42385">MSSNTFDFADAATPAQGTPALQLTPTGLEGSSLENGGTTIDPNIWFIPDNLFQQNSGSNLGWNWEGYFPQTPNVYRPPSPFPFPPNSRGEEHVFSSKKATNSLVDIEASRGTHTAEHGGASGSNGVLYSDANVFGCDVRLGHFPTNKTTVSPEELQRSLNQRMDDLHHGYSANQIYPNPWMTSPGYPTIPPFQEALNQIFLGGYPDPHLSLQLYSEQPEEGKTDNKNTFDHEDRQEGQASGTSPVEQSTGTSVSTAVRRYIPISILHTTVSDEKYSSRRRGRQISIMQNNESEVRVDGGSIHGTPSDRYVKRHTRYMNTFFDEGQVTYHRKQTKGPLFQYQELSQPGVHWIPVITRIQLCQEQLLRGKPEDHREWEGGK</sequence>
<evidence type="ECO:0000313" key="2">
    <source>
        <dbReference type="EMBL" id="KAG5168532.1"/>
    </source>
</evidence>
<feature type="region of interest" description="Disordered" evidence="1">
    <location>
        <begin position="217"/>
        <end position="253"/>
    </location>
</feature>
<feature type="compositionally biased region" description="Polar residues" evidence="1">
    <location>
        <begin position="237"/>
        <end position="253"/>
    </location>
</feature>
<protein>
    <submittedName>
        <fullName evidence="2">Uncharacterized protein</fullName>
    </submittedName>
</protein>
<accession>A0A8H7XWV0</accession>
<feature type="region of interest" description="Disordered" evidence="1">
    <location>
        <begin position="1"/>
        <end position="35"/>
    </location>
</feature>
<dbReference type="AlphaFoldDB" id="A0A8H7XWV0"/>
<gene>
    <name evidence="2" type="ORF">JR316_007132</name>
</gene>
<dbReference type="EMBL" id="JAFIQS010000006">
    <property type="protein sequence ID" value="KAG5168532.1"/>
    <property type="molecule type" value="Genomic_DNA"/>
</dbReference>
<feature type="compositionally biased region" description="Polar residues" evidence="1">
    <location>
        <begin position="15"/>
        <end position="25"/>
    </location>
</feature>
<feature type="compositionally biased region" description="Basic and acidic residues" evidence="1">
    <location>
        <begin position="219"/>
        <end position="236"/>
    </location>
</feature>
<evidence type="ECO:0000256" key="1">
    <source>
        <dbReference type="SAM" id="MobiDB-lite"/>
    </source>
</evidence>
<proteinExistence type="predicted"/>
<reference evidence="2" key="1">
    <citation type="submission" date="2021-02" db="EMBL/GenBank/DDBJ databases">
        <title>Psilocybe cubensis genome.</title>
        <authorList>
            <person name="Mckernan K.J."/>
            <person name="Crawford S."/>
            <person name="Trippe A."/>
            <person name="Kane L.T."/>
            <person name="Mclaughlin S."/>
        </authorList>
    </citation>
    <scope>NUCLEOTIDE SEQUENCE [LARGE SCALE GENOMIC DNA]</scope>
    <source>
        <strain evidence="2">MGC-MH-2018</strain>
    </source>
</reference>